<dbReference type="OrthoDB" id="10279400at2759"/>
<gene>
    <name evidence="1" type="ORF">AK812_SmicGene23050</name>
</gene>
<dbReference type="Proteomes" id="UP000186817">
    <property type="component" value="Unassembled WGS sequence"/>
</dbReference>
<proteinExistence type="predicted"/>
<evidence type="ECO:0000313" key="1">
    <source>
        <dbReference type="EMBL" id="OLP94865.1"/>
    </source>
</evidence>
<name>A0A1Q9DI76_SYMMI</name>
<dbReference type="AlphaFoldDB" id="A0A1Q9DI76"/>
<reference evidence="1 2" key="1">
    <citation type="submission" date="2016-02" db="EMBL/GenBank/DDBJ databases">
        <title>Genome analysis of coral dinoflagellate symbionts highlights evolutionary adaptations to a symbiotic lifestyle.</title>
        <authorList>
            <person name="Aranda M."/>
            <person name="Li Y."/>
            <person name="Liew Y.J."/>
            <person name="Baumgarten S."/>
            <person name="Simakov O."/>
            <person name="Wilson M."/>
            <person name="Piel J."/>
            <person name="Ashoor H."/>
            <person name="Bougouffa S."/>
            <person name="Bajic V.B."/>
            <person name="Ryu T."/>
            <person name="Ravasi T."/>
            <person name="Bayer T."/>
            <person name="Micklem G."/>
            <person name="Kim H."/>
            <person name="Bhak J."/>
            <person name="Lajeunesse T.C."/>
            <person name="Voolstra C.R."/>
        </authorList>
    </citation>
    <scope>NUCLEOTIDE SEQUENCE [LARGE SCALE GENOMIC DNA]</scope>
    <source>
        <strain evidence="1 2">CCMP2467</strain>
    </source>
</reference>
<organism evidence="1 2">
    <name type="scientific">Symbiodinium microadriaticum</name>
    <name type="common">Dinoflagellate</name>
    <name type="synonym">Zooxanthella microadriatica</name>
    <dbReference type="NCBI Taxonomy" id="2951"/>
    <lineage>
        <taxon>Eukaryota</taxon>
        <taxon>Sar</taxon>
        <taxon>Alveolata</taxon>
        <taxon>Dinophyceae</taxon>
        <taxon>Suessiales</taxon>
        <taxon>Symbiodiniaceae</taxon>
        <taxon>Symbiodinium</taxon>
    </lineage>
</organism>
<protein>
    <submittedName>
        <fullName evidence="1">Uncharacterized protein</fullName>
    </submittedName>
</protein>
<dbReference type="EMBL" id="LSRX01000524">
    <property type="protein sequence ID" value="OLP94865.1"/>
    <property type="molecule type" value="Genomic_DNA"/>
</dbReference>
<sequence length="647" mass="74859">MFKFMMVQRMLMMMVMLMVMVMVMTKTTMMTMMMMMMKMMIVIKTMKKKMMITDGDGSTIVRRLYMKTKRQDGQTGDRTWCSGVLATKMKNDKEVKDWISKLKLTKAHRPSLTIKLFCGEYQSGRFPSSNKNHFSRHILCLAIGAAKFFEVFFRNPMEWGSWAMDVALWQRGLFLLLTHAFVIFQSDILSQCHLRPEQYTWEFFQRSNCVYVRVFTSPFLKRHTYVGSTTGTLGARERTRLGKYRQLARSQHVVGELALWWYLKTDTYHLAVPIVFMHCPLKRCLHAVEQFWIQFWRPTLNAPFINQILRGKHSLRTAAVRVTATRRHLFSFRLHRRYRQMAKKGYAVQPGPFRDASIVKAAMFSLQVLFDLAAEGLQSFLAAKLLRSGHVDDLLIYQLYRLGCSLGDPHIETTVRKRLRKIMAFRNMTVPSEPSSLCIRGLGHASFAADTRALMRTLLKDSHATVLPFHVPKLLITFKAHPKVKDVLFNFKELVEGWEPHGADSLPCDCQNLREQFPYLDLSDGHIASPASKLGIPGLLGDIASSSANNQVFASVSSLFGGFRASLHRWCKKHHVRFPAEEVLKIWWANQVQHHADFVCSARKWTVVDVLHLQSLFPTLVWHIRDHQAGHIHVFCRKKYAMMLDAR</sequence>
<evidence type="ECO:0000313" key="2">
    <source>
        <dbReference type="Proteomes" id="UP000186817"/>
    </source>
</evidence>
<accession>A0A1Q9DI76</accession>
<keyword evidence="2" id="KW-1185">Reference proteome</keyword>
<comment type="caution">
    <text evidence="1">The sequence shown here is derived from an EMBL/GenBank/DDBJ whole genome shotgun (WGS) entry which is preliminary data.</text>
</comment>